<dbReference type="InterPro" id="IPR036291">
    <property type="entry name" value="NAD(P)-bd_dom_sf"/>
</dbReference>
<comment type="similarity">
    <text evidence="1">Belongs to the short-chain dehydrogenases/reductases (SDR) family.</text>
</comment>
<dbReference type="AlphaFoldDB" id="A0A562THJ7"/>
<evidence type="ECO:0000313" key="4">
    <source>
        <dbReference type="Proteomes" id="UP000320593"/>
    </source>
</evidence>
<dbReference type="EMBL" id="VLLF01000001">
    <property type="protein sequence ID" value="TWI92648.1"/>
    <property type="molecule type" value="Genomic_DNA"/>
</dbReference>
<dbReference type="Proteomes" id="UP000320593">
    <property type="component" value="Unassembled WGS sequence"/>
</dbReference>
<accession>A0A562THJ7</accession>
<dbReference type="SUPFAM" id="SSF51735">
    <property type="entry name" value="NAD(P)-binding Rossmann-fold domains"/>
    <property type="match status" value="1"/>
</dbReference>
<dbReference type="PANTHER" id="PTHR43639">
    <property type="entry name" value="OXIDOREDUCTASE, SHORT-CHAIN DEHYDROGENASE/REDUCTASE FAMILY (AFU_ORTHOLOGUE AFUA_5G02870)"/>
    <property type="match status" value="1"/>
</dbReference>
<dbReference type="PRINTS" id="PR00080">
    <property type="entry name" value="SDRFAMILY"/>
</dbReference>
<evidence type="ECO:0000256" key="1">
    <source>
        <dbReference type="ARBA" id="ARBA00006484"/>
    </source>
</evidence>
<dbReference type="InterPro" id="IPR020904">
    <property type="entry name" value="Sc_DH/Rdtase_CS"/>
</dbReference>
<dbReference type="Pfam" id="PF13561">
    <property type="entry name" value="adh_short_C2"/>
    <property type="match status" value="1"/>
</dbReference>
<dbReference type="GO" id="GO:0016491">
    <property type="term" value="F:oxidoreductase activity"/>
    <property type="evidence" value="ECO:0007669"/>
    <property type="project" value="UniProtKB-KW"/>
</dbReference>
<reference evidence="3 4" key="1">
    <citation type="submission" date="2019-07" db="EMBL/GenBank/DDBJ databases">
        <title>Genomic Encyclopedia of Archaeal and Bacterial Type Strains, Phase II (KMG-II): from individual species to whole genera.</title>
        <authorList>
            <person name="Goeker M."/>
        </authorList>
    </citation>
    <scope>NUCLEOTIDE SEQUENCE [LARGE SCALE GENOMIC DNA]</scope>
    <source>
        <strain evidence="3 4">ATCC BAA-252</strain>
    </source>
</reference>
<dbReference type="OrthoDB" id="9803333at2"/>
<evidence type="ECO:0000256" key="2">
    <source>
        <dbReference type="ARBA" id="ARBA00023002"/>
    </source>
</evidence>
<dbReference type="InterPro" id="IPR002347">
    <property type="entry name" value="SDR_fam"/>
</dbReference>
<organism evidence="3 4">
    <name type="scientific">Roseibium hamelinense</name>
    <dbReference type="NCBI Taxonomy" id="150831"/>
    <lineage>
        <taxon>Bacteria</taxon>
        <taxon>Pseudomonadati</taxon>
        <taxon>Pseudomonadota</taxon>
        <taxon>Alphaproteobacteria</taxon>
        <taxon>Hyphomicrobiales</taxon>
        <taxon>Stappiaceae</taxon>
        <taxon>Roseibium</taxon>
    </lineage>
</organism>
<proteinExistence type="inferred from homology"/>
<sequence length="256" mass="26978">MTQANSDRIIVITGASRGIGNSIATRLAEDGFVTALHYGTSATEAEKTAEEIKAQGGRAFVFQADLSEKNPAATFWAAYKKAAEGAAPGCKLFGIVNNAGVTLRGSIEEFEEEDYLIQQAVNMNAPYFIVKDALPELEDGGRIINISSGVTRIAFPEIIAYAMTKGAIDTFTFTLAKHLGPRGITVNAVAPGVVDTDINASWLRGNQDAIDYVSASSALGRVGQPDDIASVVSFLASNDGRWVTGQVLDATGGTQL</sequence>
<protein>
    <submittedName>
        <fullName evidence="3">NAD(P)-dependent dehydrogenase (Short-subunit alcohol dehydrogenase family)</fullName>
    </submittedName>
</protein>
<dbReference type="RefSeq" id="WP_145340181.1">
    <property type="nucleotide sequence ID" value="NZ_SMLY01000087.1"/>
</dbReference>
<keyword evidence="2" id="KW-0560">Oxidoreductase</keyword>
<gene>
    <name evidence="3" type="ORF">JM93_00191</name>
</gene>
<dbReference type="PRINTS" id="PR00081">
    <property type="entry name" value="GDHRDH"/>
</dbReference>
<dbReference type="PANTHER" id="PTHR43639:SF1">
    <property type="entry name" value="SHORT-CHAIN DEHYDROGENASE_REDUCTASE FAMILY PROTEIN"/>
    <property type="match status" value="1"/>
</dbReference>
<evidence type="ECO:0000313" key="3">
    <source>
        <dbReference type="EMBL" id="TWI92648.1"/>
    </source>
</evidence>
<name>A0A562THJ7_9HYPH</name>
<dbReference type="PROSITE" id="PS00061">
    <property type="entry name" value="ADH_SHORT"/>
    <property type="match status" value="1"/>
</dbReference>
<comment type="caution">
    <text evidence="3">The sequence shown here is derived from an EMBL/GenBank/DDBJ whole genome shotgun (WGS) entry which is preliminary data.</text>
</comment>
<dbReference type="FunFam" id="3.40.50.720:FF:000084">
    <property type="entry name" value="Short-chain dehydrogenase reductase"/>
    <property type="match status" value="1"/>
</dbReference>
<dbReference type="Gene3D" id="3.40.50.720">
    <property type="entry name" value="NAD(P)-binding Rossmann-like Domain"/>
    <property type="match status" value="1"/>
</dbReference>
<keyword evidence="4" id="KW-1185">Reference proteome</keyword>